<dbReference type="Proteomes" id="UP001178662">
    <property type="component" value="Chromosome"/>
</dbReference>
<dbReference type="Gene3D" id="1.10.530.10">
    <property type="match status" value="1"/>
</dbReference>
<dbReference type="PANTHER" id="PTHR33308">
    <property type="entry name" value="PEPTIDOGLYCAN HYDROLASE FLGJ"/>
    <property type="match status" value="1"/>
</dbReference>
<keyword evidence="1" id="KW-0378">Hydrolase</keyword>
<dbReference type="Pfam" id="PF01832">
    <property type="entry name" value="Glucosaminidase"/>
    <property type="match status" value="1"/>
</dbReference>
<name>A0AA95EXU8_9BACL</name>
<evidence type="ECO:0000256" key="1">
    <source>
        <dbReference type="ARBA" id="ARBA00022801"/>
    </source>
</evidence>
<gene>
    <name evidence="3" type="ORF">P0Y55_01675</name>
</gene>
<keyword evidence="4" id="KW-1185">Reference proteome</keyword>
<evidence type="ECO:0000259" key="2">
    <source>
        <dbReference type="SMART" id="SM00047"/>
    </source>
</evidence>
<dbReference type="AlphaFoldDB" id="A0AA95EXU8"/>
<dbReference type="InterPro" id="IPR036582">
    <property type="entry name" value="Mao_N_sf"/>
</dbReference>
<evidence type="ECO:0000313" key="4">
    <source>
        <dbReference type="Proteomes" id="UP001178662"/>
    </source>
</evidence>
<accession>A0AA95EXU8</accession>
<sequence>MAKYNKQQFYNLLLPTVLLVRKEGSKLFPSVRLAQSWLETGGDIHAWNNLGGIKVGSGKTNNYWHGQWANKATWEVESDVKENITAQFRAYASIYDYYKDQDMLLDLPRYERVRLATTPQQQATALRLCGYATDPQYDVQIVAIIRGDQLLKYDQEVEEHPLPPSNDESFRSVAIHVNGVQVAEGQLIDNRTWVPARVVSQALGLSVAWNGNMVFVEGHELPTLLKGDMGFVPIRELTALQPKAKLEWKQTNYSVEITL</sequence>
<reference evidence="3" key="1">
    <citation type="submission" date="2023-03" db="EMBL/GenBank/DDBJ databases">
        <title>Andean soil-derived lignocellulolytic bacterial consortium as a source of novel taxa and putative plastic-active enzymes.</title>
        <authorList>
            <person name="Diaz-Garcia L."/>
            <person name="Chuvochina M."/>
            <person name="Feuerriegel G."/>
            <person name="Bunk B."/>
            <person name="Sproer C."/>
            <person name="Streit W.R."/>
            <person name="Rodriguez L.M."/>
            <person name="Overmann J."/>
            <person name="Jimenez D.J."/>
        </authorList>
    </citation>
    <scope>NUCLEOTIDE SEQUENCE</scope>
    <source>
        <strain evidence="3">MAG 2441</strain>
    </source>
</reference>
<dbReference type="SUPFAM" id="SSF55383">
    <property type="entry name" value="Copper amine oxidase, domain N"/>
    <property type="match status" value="1"/>
</dbReference>
<dbReference type="SMART" id="SM00047">
    <property type="entry name" value="LYZ2"/>
    <property type="match status" value="1"/>
</dbReference>
<dbReference type="GO" id="GO:0004040">
    <property type="term" value="F:amidase activity"/>
    <property type="evidence" value="ECO:0007669"/>
    <property type="project" value="InterPro"/>
</dbReference>
<feature type="domain" description="Mannosyl-glycoprotein endo-beta-N-acetylglucosamidase-like" evidence="2">
    <location>
        <begin position="3"/>
        <end position="154"/>
    </location>
</feature>
<organism evidence="3 4">
    <name type="scientific">Candidatus Cohnella colombiensis</name>
    <dbReference type="NCBI Taxonomy" id="3121368"/>
    <lineage>
        <taxon>Bacteria</taxon>
        <taxon>Bacillati</taxon>
        <taxon>Bacillota</taxon>
        <taxon>Bacilli</taxon>
        <taxon>Bacillales</taxon>
        <taxon>Paenibacillaceae</taxon>
        <taxon>Cohnella</taxon>
    </lineage>
</organism>
<dbReference type="InterPro" id="IPR051056">
    <property type="entry name" value="Glycosyl_Hydrolase_73"/>
</dbReference>
<dbReference type="PANTHER" id="PTHR33308:SF9">
    <property type="entry name" value="PEPTIDOGLYCAN HYDROLASE FLGJ"/>
    <property type="match status" value="1"/>
</dbReference>
<dbReference type="InterPro" id="IPR002901">
    <property type="entry name" value="MGlyc_endo_b_GlcNAc-like_dom"/>
</dbReference>
<evidence type="ECO:0000313" key="3">
    <source>
        <dbReference type="EMBL" id="WEK54814.1"/>
    </source>
</evidence>
<protein>
    <submittedName>
        <fullName evidence="3">Glucosaminidase domain-containing protein</fullName>
    </submittedName>
</protein>
<dbReference type="EMBL" id="CP119317">
    <property type="protein sequence ID" value="WEK54814.1"/>
    <property type="molecule type" value="Genomic_DNA"/>
</dbReference>
<dbReference type="GO" id="GO:0071973">
    <property type="term" value="P:bacterial-type flagellum-dependent cell motility"/>
    <property type="evidence" value="ECO:0007669"/>
    <property type="project" value="TreeGrafter"/>
</dbReference>
<proteinExistence type="predicted"/>